<feature type="transmembrane region" description="Helical" evidence="1">
    <location>
        <begin position="21"/>
        <end position="42"/>
    </location>
</feature>
<comment type="caution">
    <text evidence="2">The sequence shown here is derived from an EMBL/GenBank/DDBJ whole genome shotgun (WGS) entry which is preliminary data.</text>
</comment>
<dbReference type="InterPro" id="IPR008979">
    <property type="entry name" value="Galactose-bd-like_sf"/>
</dbReference>
<reference evidence="2 3" key="1">
    <citation type="submission" date="2024-02" db="EMBL/GenBank/DDBJ databases">
        <title>A Gaetbulibacter species isolated from tidal flats and genomic insights of their niches.</title>
        <authorList>
            <person name="Ye Y."/>
        </authorList>
    </citation>
    <scope>NUCLEOTIDE SEQUENCE [LARGE SCALE GENOMIC DNA]</scope>
    <source>
        <strain evidence="2 3">KEM-8</strain>
    </source>
</reference>
<dbReference type="EMBL" id="JBAWKC010000005">
    <property type="protein sequence ID" value="MFH6769748.1"/>
    <property type="molecule type" value="Genomic_DNA"/>
</dbReference>
<name>A0ABW7MTN1_9FLAO</name>
<sequence>MIKLFRKIRHRLLTENKFSKYLLYAIGEIVLVVIGILIALQINNWNQNKLEQDALTGYLNSISKNIKEDIKKAEFLKTNRINVISRIPHLTSTLFISEYLERTDIKFASETLSAISNLDYFTSDLSGFESIKNSGYLRKLQGLDLENLLYKYYNLVQEIGLKEKDYNEILRNAYSNFSSQGFEKNIYISFPDYIGDTQELTNLQPYLKEILNHPTAYVMYDQTNFKGPALIVQLENLNIIGNEIVRMIDNNIKTFDEASAKNLENYFEISGTEGYSKVLTKGVDNTMFFNSGYASAGNKPFEIIYGIYEYTINVPKNDWTVVYFRNPSNAMVERPTKDFSSYKTLKLELKGDKGGETVSVALKDADAPDDGSETKVPLILSNKWETYEIPLSKFKPTNLKELFIVASFIFNNDANKISVRNIEYVK</sequence>
<evidence type="ECO:0000313" key="2">
    <source>
        <dbReference type="EMBL" id="MFH6769748.1"/>
    </source>
</evidence>
<organism evidence="2 3">
    <name type="scientific">Gaetbulibacter aquiaggeris</name>
    <dbReference type="NCBI Taxonomy" id="1735373"/>
    <lineage>
        <taxon>Bacteria</taxon>
        <taxon>Pseudomonadati</taxon>
        <taxon>Bacteroidota</taxon>
        <taxon>Flavobacteriia</taxon>
        <taxon>Flavobacteriales</taxon>
        <taxon>Flavobacteriaceae</taxon>
        <taxon>Gaetbulibacter</taxon>
    </lineage>
</organism>
<evidence type="ECO:0000313" key="3">
    <source>
        <dbReference type="Proteomes" id="UP001610104"/>
    </source>
</evidence>
<keyword evidence="3" id="KW-1185">Reference proteome</keyword>
<dbReference type="InterPro" id="IPR045749">
    <property type="entry name" value="DUF6090"/>
</dbReference>
<keyword evidence="1" id="KW-0472">Membrane</keyword>
<dbReference type="RefSeq" id="WP_395438978.1">
    <property type="nucleotide sequence ID" value="NZ_JBAWKC010000005.1"/>
</dbReference>
<accession>A0ABW7MTN1</accession>
<proteinExistence type="predicted"/>
<protein>
    <submittedName>
        <fullName evidence="2">DUF6090 family protein</fullName>
    </submittedName>
</protein>
<keyword evidence="1" id="KW-0812">Transmembrane</keyword>
<dbReference type="Proteomes" id="UP001610104">
    <property type="component" value="Unassembled WGS sequence"/>
</dbReference>
<gene>
    <name evidence="2" type="ORF">V8G56_13425</name>
</gene>
<dbReference type="Pfam" id="PF19578">
    <property type="entry name" value="DUF6090"/>
    <property type="match status" value="1"/>
</dbReference>
<keyword evidence="1" id="KW-1133">Transmembrane helix</keyword>
<evidence type="ECO:0000256" key="1">
    <source>
        <dbReference type="SAM" id="Phobius"/>
    </source>
</evidence>
<dbReference type="SUPFAM" id="SSF49785">
    <property type="entry name" value="Galactose-binding domain-like"/>
    <property type="match status" value="1"/>
</dbReference>
<dbReference type="Gene3D" id="2.60.120.430">
    <property type="entry name" value="Galactose-binding lectin"/>
    <property type="match status" value="1"/>
</dbReference>